<evidence type="ECO:0000313" key="1">
    <source>
        <dbReference type="EMBL" id="AGF85494.1"/>
    </source>
</evidence>
<organism evidence="1 2">
    <name type="scientific">Moumouvirus goulette</name>
    <dbReference type="NCBI Taxonomy" id="1247379"/>
    <lineage>
        <taxon>Viruses</taxon>
        <taxon>Varidnaviria</taxon>
        <taxon>Bamfordvirae</taxon>
        <taxon>Nucleocytoviricota</taxon>
        <taxon>Megaviricetes</taxon>
        <taxon>Imitervirales</taxon>
        <taxon>Mimiviridae</taxon>
        <taxon>Megamimivirinae</taxon>
        <taxon>Moumouvirus</taxon>
        <taxon>Moumouvirus goulettemassiliense</taxon>
    </lineage>
</organism>
<proteinExistence type="predicted"/>
<dbReference type="Proteomes" id="UP000241071">
    <property type="component" value="Segment"/>
</dbReference>
<reference evidence="1 2" key="1">
    <citation type="submission" date="2012-10" db="EMBL/GenBank/DDBJ databases">
        <title>Complete genome sequence of Moumouvirus goulette.</title>
        <authorList>
            <person name="Fournous G."/>
            <person name="Bougalmi M."/>
            <person name="Colson P."/>
        </authorList>
    </citation>
    <scope>NUCLEOTIDE SEQUENCE [LARGE SCALE GENOMIC DNA]</scope>
</reference>
<protein>
    <submittedName>
        <fullName evidence="1">Uncharacterized protein</fullName>
    </submittedName>
</protein>
<gene>
    <name evidence="1" type="ORF">glt_00689</name>
</gene>
<dbReference type="EMBL" id="KC008572">
    <property type="protein sequence ID" value="AGF85494.1"/>
    <property type="molecule type" value="Genomic_DNA"/>
</dbReference>
<sequence length="281" mass="33702">MSIKISSPKKFIEQFFVTKSDDMNCKYLSYLLYLQILSNYKTQLTFEESQILLEYQSRVHNLLRNLREQESEYILKLFEYLKEIEFNYLIDVIIMWWCLPESNTCFGKKRFNDLYKHYIDQYNHKLINLIECDSMKSFCIEVLSRTNSVPVHCIDYLWYYMSNITLEPEFFNSNNCTHISFIFEEGNDKSINFIFGFNMEYMLFLGLGKINYTIGPHKKYPFVVFLKKFITDIIIVDKLLESNTASNYKNQIININKNLNKYFGEYLESIPNEILDRIKNA</sequence>
<accession>M1PC29</accession>
<evidence type="ECO:0000313" key="2">
    <source>
        <dbReference type="Proteomes" id="UP000241071"/>
    </source>
</evidence>
<name>M1PC29_9VIRU</name>
<keyword evidence="2" id="KW-1185">Reference proteome</keyword>